<name>A0A7S2UK64_9STRA</name>
<dbReference type="EMBL" id="HBHQ01020655">
    <property type="protein sequence ID" value="CAD9822084.1"/>
    <property type="molecule type" value="Transcribed_RNA"/>
</dbReference>
<feature type="chain" id="PRO_5031380418" description="Fe2OG dioxygenase domain-containing protein" evidence="2">
    <location>
        <begin position="23"/>
        <end position="333"/>
    </location>
</feature>
<comment type="cofactor">
    <cofactor evidence="1">
        <name>Fe cation</name>
        <dbReference type="ChEBI" id="CHEBI:24875"/>
    </cofactor>
</comment>
<feature type="signal peptide" evidence="2">
    <location>
        <begin position="1"/>
        <end position="22"/>
    </location>
</feature>
<sequence length="333" mass="38007">MRFTSVMNRHLLFFIIFHSLISYHGMMVTAEAGRSNKNNLSSPTIKYGRVSKEEYILTPEQIRCFHRDGCATLPDVLSEDEVVDLEKTLNQFLNRDIPVPGKDFCDMSKQFGTPFEEWSIVNCMLPTKYHPPFRNNIYEKLSACMARQLYPDLEMTKDYDQLLNKRPGKKDAVFPWHQDMGYWPGPKALGGVTETSTCTFSLAIDDSDVYNGCLRYVPGSGAAKELRAHKPLGESRDDAHALTIDVQGDEVVLAPCKRGWVTIHDEFVVHGSGGNSDPDRQRRTYVVAYRPKTVVDAERSIGFTHSHNDQVNWDTFHDGEEHRLKQQKSNEEK</sequence>
<dbReference type="Pfam" id="PF05721">
    <property type="entry name" value="PhyH"/>
    <property type="match status" value="1"/>
</dbReference>
<proteinExistence type="predicted"/>
<reference evidence="3" key="1">
    <citation type="submission" date="2021-01" db="EMBL/GenBank/DDBJ databases">
        <authorList>
            <person name="Corre E."/>
            <person name="Pelletier E."/>
            <person name="Niang G."/>
            <person name="Scheremetjew M."/>
            <person name="Finn R."/>
            <person name="Kale V."/>
            <person name="Holt S."/>
            <person name="Cochrane G."/>
            <person name="Meng A."/>
            <person name="Brown T."/>
            <person name="Cohen L."/>
        </authorList>
    </citation>
    <scope>NUCLEOTIDE SEQUENCE</scope>
    <source>
        <strain evidence="3">CCMP2084</strain>
    </source>
</reference>
<gene>
    <name evidence="3" type="ORF">ASEP1449_LOCUS13918</name>
</gene>
<dbReference type="Gene3D" id="2.60.120.620">
    <property type="entry name" value="q2cbj1_9rhob like domain"/>
    <property type="match status" value="1"/>
</dbReference>
<dbReference type="AlphaFoldDB" id="A0A7S2UK64"/>
<dbReference type="InterPro" id="IPR008775">
    <property type="entry name" value="Phytyl_CoA_dOase-like"/>
</dbReference>
<evidence type="ECO:0000256" key="2">
    <source>
        <dbReference type="SAM" id="SignalP"/>
    </source>
</evidence>
<protein>
    <recommendedName>
        <fullName evidence="4">Fe2OG dioxygenase domain-containing protein</fullName>
    </recommendedName>
</protein>
<dbReference type="SUPFAM" id="SSF51197">
    <property type="entry name" value="Clavaminate synthase-like"/>
    <property type="match status" value="1"/>
</dbReference>
<dbReference type="PANTHER" id="PTHR20883:SF46">
    <property type="entry name" value="PHYTANOYL-COA HYDROXYLASE"/>
    <property type="match status" value="1"/>
</dbReference>
<dbReference type="PANTHER" id="PTHR20883">
    <property type="entry name" value="PHYTANOYL-COA DIOXYGENASE DOMAIN CONTAINING 1"/>
    <property type="match status" value="1"/>
</dbReference>
<keyword evidence="2" id="KW-0732">Signal</keyword>
<evidence type="ECO:0008006" key="4">
    <source>
        <dbReference type="Google" id="ProtNLM"/>
    </source>
</evidence>
<accession>A0A7S2UK64</accession>
<organism evidence="3">
    <name type="scientific">Attheya septentrionalis</name>
    <dbReference type="NCBI Taxonomy" id="420275"/>
    <lineage>
        <taxon>Eukaryota</taxon>
        <taxon>Sar</taxon>
        <taxon>Stramenopiles</taxon>
        <taxon>Ochrophyta</taxon>
        <taxon>Bacillariophyta</taxon>
        <taxon>Coscinodiscophyceae</taxon>
        <taxon>Chaetocerotophycidae</taxon>
        <taxon>Chaetocerotales</taxon>
        <taxon>Attheyaceae</taxon>
        <taxon>Attheya</taxon>
    </lineage>
</organism>
<evidence type="ECO:0000313" key="3">
    <source>
        <dbReference type="EMBL" id="CAD9822084.1"/>
    </source>
</evidence>
<evidence type="ECO:0000256" key="1">
    <source>
        <dbReference type="ARBA" id="ARBA00001962"/>
    </source>
</evidence>